<dbReference type="AlphaFoldDB" id="A0A9Q4GHX5"/>
<dbReference type="InterPro" id="IPR036597">
    <property type="entry name" value="Fido-like_dom_sf"/>
</dbReference>
<evidence type="ECO:0000313" key="2">
    <source>
        <dbReference type="EMBL" id="MCX2817761.1"/>
    </source>
</evidence>
<feature type="region of interest" description="Disordered" evidence="1">
    <location>
        <begin position="1"/>
        <end position="29"/>
    </location>
</feature>
<comment type="caution">
    <text evidence="2">The sequence shown here is derived from an EMBL/GenBank/DDBJ whole genome shotgun (WGS) entry which is preliminary data.</text>
</comment>
<feature type="compositionally biased region" description="Acidic residues" evidence="1">
    <location>
        <begin position="1"/>
        <end position="17"/>
    </location>
</feature>
<proteinExistence type="predicted"/>
<dbReference type="Proteomes" id="UP001149411">
    <property type="component" value="Unassembled WGS sequence"/>
</dbReference>
<dbReference type="EMBL" id="RKLV01000001">
    <property type="protein sequence ID" value="MCX2817761.1"/>
    <property type="molecule type" value="Genomic_DNA"/>
</dbReference>
<dbReference type="SUPFAM" id="SSF140931">
    <property type="entry name" value="Fic-like"/>
    <property type="match status" value="1"/>
</dbReference>
<evidence type="ECO:0008006" key="4">
    <source>
        <dbReference type="Google" id="ProtNLM"/>
    </source>
</evidence>
<keyword evidence="3" id="KW-1185">Reference proteome</keyword>
<protein>
    <recommendedName>
        <fullName evidence="4">Fido domain-containing protein</fullName>
    </recommendedName>
</protein>
<dbReference type="RefSeq" id="WP_266085228.1">
    <property type="nucleotide sequence ID" value="NZ_RKLV01000001.1"/>
</dbReference>
<reference evidence="2" key="1">
    <citation type="submission" date="2022-09" db="EMBL/GenBank/DDBJ databases">
        <title>Haloadaptaus new haloarchaeum isolated from saline soil.</title>
        <authorList>
            <person name="Duran-Viseras A."/>
            <person name="Sanchez-Porro C."/>
            <person name="Ventosa A."/>
        </authorList>
    </citation>
    <scope>NUCLEOTIDE SEQUENCE</scope>
    <source>
        <strain evidence="2">F3-133</strain>
    </source>
</reference>
<evidence type="ECO:0000256" key="1">
    <source>
        <dbReference type="SAM" id="MobiDB-lite"/>
    </source>
</evidence>
<gene>
    <name evidence="2" type="ORF">EGH25_00075</name>
</gene>
<name>A0A9Q4GHX5_9EURY</name>
<organism evidence="2 3">
    <name type="scientific">Halorutilus salinus</name>
    <dbReference type="NCBI Taxonomy" id="2487751"/>
    <lineage>
        <taxon>Archaea</taxon>
        <taxon>Methanobacteriati</taxon>
        <taxon>Methanobacteriota</taxon>
        <taxon>Stenosarchaea group</taxon>
        <taxon>Halobacteria</taxon>
        <taxon>Halorutilales</taxon>
        <taxon>Halorutilaceae</taxon>
        <taxon>Halorutilus</taxon>
    </lineage>
</organism>
<sequence>MFDPYDPTDEFGDDDDEPRIREEGIPDDAMTPVDVNVSIAEDASQIYEGVQVSRMSMRITRSRVIHPRYEIDEVESLIGQFFDDFPLDRPLIEQSAYWLRFFAGFHFFQDANHRTGMNTLEVAMMDSGLNSPAFMGKEYRGRTRAAREKSKHVRNVGGCPWRIFSRKIAFSRFGTDTLRMYYLSSRTLQG</sequence>
<evidence type="ECO:0000313" key="3">
    <source>
        <dbReference type="Proteomes" id="UP001149411"/>
    </source>
</evidence>
<accession>A0A9Q4GHX5</accession>